<evidence type="ECO:0000256" key="1">
    <source>
        <dbReference type="ARBA" id="ARBA00010875"/>
    </source>
</evidence>
<keyword evidence="7" id="KW-0963">Cytoplasm</keyword>
<evidence type="ECO:0000313" key="10">
    <source>
        <dbReference type="Proteomes" id="UP000683291"/>
    </source>
</evidence>
<keyword evidence="3 7" id="KW-0479">Metal-binding</keyword>
<dbReference type="InterPro" id="IPR023091">
    <property type="entry name" value="MetalPrtase_cat_dom_sf_prd"/>
</dbReference>
<dbReference type="GO" id="GO:0004222">
    <property type="term" value="F:metalloendopeptidase activity"/>
    <property type="evidence" value="ECO:0007669"/>
    <property type="project" value="InterPro"/>
</dbReference>
<feature type="compositionally biased region" description="Pro residues" evidence="8">
    <location>
        <begin position="75"/>
        <end position="89"/>
    </location>
</feature>
<dbReference type="RefSeq" id="WP_212703616.1">
    <property type="nucleotide sequence ID" value="NZ_CP073581.1"/>
</dbReference>
<dbReference type="InterPro" id="IPR020549">
    <property type="entry name" value="YbeY_CS"/>
</dbReference>
<keyword evidence="5 7" id="KW-0378">Hydrolase</keyword>
<feature type="region of interest" description="Disordered" evidence="8">
    <location>
        <begin position="72"/>
        <end position="91"/>
    </location>
</feature>
<dbReference type="PANTHER" id="PTHR46986:SF1">
    <property type="entry name" value="ENDORIBONUCLEASE YBEY, CHLOROPLASTIC"/>
    <property type="match status" value="1"/>
</dbReference>
<protein>
    <recommendedName>
        <fullName evidence="7">Endoribonuclease YbeY</fullName>
        <ecNumber evidence="7">3.1.-.-</ecNumber>
    </recommendedName>
</protein>
<dbReference type="PANTHER" id="PTHR46986">
    <property type="entry name" value="ENDORIBONUCLEASE YBEY, CHLOROPLASTIC"/>
    <property type="match status" value="1"/>
</dbReference>
<dbReference type="AlphaFoldDB" id="A0A975PLJ0"/>
<comment type="cofactor">
    <cofactor evidence="7">
        <name>Zn(2+)</name>
        <dbReference type="ChEBI" id="CHEBI:29105"/>
    </cofactor>
    <text evidence="7">Binds 1 zinc ion.</text>
</comment>
<evidence type="ECO:0000256" key="5">
    <source>
        <dbReference type="ARBA" id="ARBA00022801"/>
    </source>
</evidence>
<evidence type="ECO:0000256" key="7">
    <source>
        <dbReference type="HAMAP-Rule" id="MF_00009"/>
    </source>
</evidence>
<reference evidence="9" key="1">
    <citation type="submission" date="2021-04" db="EMBL/GenBank/DDBJ databases">
        <title>Complete genome sequence for Sulfitobacter sp. strain JK7-1.</title>
        <authorList>
            <person name="Park S.-J."/>
        </authorList>
    </citation>
    <scope>NUCLEOTIDE SEQUENCE</scope>
    <source>
        <strain evidence="9">JK7-1</strain>
    </source>
</reference>
<evidence type="ECO:0000256" key="6">
    <source>
        <dbReference type="ARBA" id="ARBA00022833"/>
    </source>
</evidence>
<dbReference type="EMBL" id="CP073581">
    <property type="protein sequence ID" value="QUJ75411.1"/>
    <property type="molecule type" value="Genomic_DNA"/>
</dbReference>
<keyword evidence="7" id="KW-0690">Ribosome biogenesis</keyword>
<dbReference type="KEGG" id="sual:KDD17_10505"/>
<feature type="binding site" evidence="7">
    <location>
        <position position="129"/>
    </location>
    <ligand>
        <name>Zn(2+)</name>
        <dbReference type="ChEBI" id="CHEBI:29105"/>
        <note>catalytic</note>
    </ligand>
</feature>
<comment type="subcellular location">
    <subcellularLocation>
        <location evidence="7">Cytoplasm</location>
    </subcellularLocation>
</comment>
<dbReference type="GO" id="GO:0008270">
    <property type="term" value="F:zinc ion binding"/>
    <property type="evidence" value="ECO:0007669"/>
    <property type="project" value="UniProtKB-UniRule"/>
</dbReference>
<evidence type="ECO:0000256" key="8">
    <source>
        <dbReference type="SAM" id="MobiDB-lite"/>
    </source>
</evidence>
<dbReference type="Proteomes" id="UP000683291">
    <property type="component" value="Chromosome 1"/>
</dbReference>
<evidence type="ECO:0000313" key="9">
    <source>
        <dbReference type="EMBL" id="QUJ75411.1"/>
    </source>
</evidence>
<keyword evidence="7" id="KW-0698">rRNA processing</keyword>
<evidence type="ECO:0000256" key="4">
    <source>
        <dbReference type="ARBA" id="ARBA00022759"/>
    </source>
</evidence>
<dbReference type="GO" id="GO:0006364">
    <property type="term" value="P:rRNA processing"/>
    <property type="evidence" value="ECO:0007669"/>
    <property type="project" value="UniProtKB-UniRule"/>
</dbReference>
<dbReference type="Gene3D" id="3.40.390.30">
    <property type="entry name" value="Metalloproteases ('zincins'), catalytic domain"/>
    <property type="match status" value="1"/>
</dbReference>
<dbReference type="InterPro" id="IPR002036">
    <property type="entry name" value="YbeY"/>
</dbReference>
<keyword evidence="4 7" id="KW-0255">Endonuclease</keyword>
<keyword evidence="2 7" id="KW-0540">Nuclease</keyword>
<keyword evidence="10" id="KW-1185">Reference proteome</keyword>
<name>A0A975PLJ0_9RHOB</name>
<keyword evidence="6 7" id="KW-0862">Zinc</keyword>
<dbReference type="Pfam" id="PF02130">
    <property type="entry name" value="YbeY"/>
    <property type="match status" value="1"/>
</dbReference>
<dbReference type="GO" id="GO:0004521">
    <property type="term" value="F:RNA endonuclease activity"/>
    <property type="evidence" value="ECO:0007669"/>
    <property type="project" value="UniProtKB-UniRule"/>
</dbReference>
<sequence length="175" mass="18653">MNTLDLLIECPAWAGCDLDALAPRAVAATLRHLDLDLDRCEVSLLACDDARIATLNADFRGKPTPTNVLSWPAQPLAPPAPGQAPPPPEQGFDGMIELGDIALSHDTCVREARESGLPVKAHLTHLIVHGTLHLLGFDHITDADAALMQGLEVEILGNLGLDDPYNGEHTARAPL</sequence>
<proteinExistence type="inferred from homology"/>
<dbReference type="HAMAP" id="MF_00009">
    <property type="entry name" value="Endoribonucl_YbeY"/>
    <property type="match status" value="1"/>
</dbReference>
<dbReference type="SUPFAM" id="SSF55486">
    <property type="entry name" value="Metalloproteases ('zincins'), catalytic domain"/>
    <property type="match status" value="1"/>
</dbReference>
<evidence type="ECO:0000256" key="2">
    <source>
        <dbReference type="ARBA" id="ARBA00022722"/>
    </source>
</evidence>
<feature type="binding site" evidence="7">
    <location>
        <position position="133"/>
    </location>
    <ligand>
        <name>Zn(2+)</name>
        <dbReference type="ChEBI" id="CHEBI:29105"/>
        <note>catalytic</note>
    </ligand>
</feature>
<dbReference type="PROSITE" id="PS01306">
    <property type="entry name" value="UPF0054"/>
    <property type="match status" value="1"/>
</dbReference>
<dbReference type="EC" id="3.1.-.-" evidence="7"/>
<dbReference type="NCBIfam" id="TIGR00043">
    <property type="entry name" value="rRNA maturation RNase YbeY"/>
    <property type="match status" value="1"/>
</dbReference>
<accession>A0A975PLJ0</accession>
<comment type="similarity">
    <text evidence="1 7">Belongs to the endoribonuclease YbeY family.</text>
</comment>
<feature type="binding site" evidence="7">
    <location>
        <position position="139"/>
    </location>
    <ligand>
        <name>Zn(2+)</name>
        <dbReference type="ChEBI" id="CHEBI:29105"/>
        <note>catalytic</note>
    </ligand>
</feature>
<dbReference type="GO" id="GO:0005737">
    <property type="term" value="C:cytoplasm"/>
    <property type="evidence" value="ECO:0007669"/>
    <property type="project" value="UniProtKB-SubCell"/>
</dbReference>
<organism evidence="9 10">
    <name type="scientific">Sulfitobacter albidus</name>
    <dbReference type="NCBI Taxonomy" id="2829501"/>
    <lineage>
        <taxon>Bacteria</taxon>
        <taxon>Pseudomonadati</taxon>
        <taxon>Pseudomonadota</taxon>
        <taxon>Alphaproteobacteria</taxon>
        <taxon>Rhodobacterales</taxon>
        <taxon>Roseobacteraceae</taxon>
        <taxon>Sulfitobacter</taxon>
    </lineage>
</organism>
<gene>
    <name evidence="7 9" type="primary">ybeY</name>
    <name evidence="9" type="ORF">KDD17_10505</name>
</gene>
<comment type="function">
    <text evidence="7">Single strand-specific metallo-endoribonuclease involved in late-stage 70S ribosome quality control and in maturation of the 3' terminus of the 16S rRNA.</text>
</comment>
<evidence type="ECO:0000256" key="3">
    <source>
        <dbReference type="ARBA" id="ARBA00022723"/>
    </source>
</evidence>